<proteinExistence type="predicted"/>
<keyword evidence="2" id="KW-1185">Reference proteome</keyword>
<dbReference type="RefSeq" id="WP_039211126.1">
    <property type="nucleotide sequence ID" value="NZ_JSCE01000219.1"/>
</dbReference>
<evidence type="ECO:0000313" key="2">
    <source>
        <dbReference type="Proteomes" id="UP000030993"/>
    </source>
</evidence>
<reference evidence="1 2" key="1">
    <citation type="journal article" date="2013" name="PLoS ONE">
        <title>Identification and characterization of three novel lipases belonging to families II and V from Anaerovibrio lipolyticus 5ST.</title>
        <authorList>
            <person name="Prive F."/>
            <person name="Kaderbhai N.N."/>
            <person name="Girdwood S."/>
            <person name="Worgan H.J."/>
            <person name="Pinloche E."/>
            <person name="Scollan N.D."/>
            <person name="Huws S.A."/>
            <person name="Newbold C.J."/>
        </authorList>
    </citation>
    <scope>NUCLEOTIDE SEQUENCE [LARGE SCALE GENOMIC DNA]</scope>
    <source>
        <strain evidence="1 2">5S</strain>
    </source>
</reference>
<dbReference type="EMBL" id="JSCE01000219">
    <property type="protein sequence ID" value="KHM50913.1"/>
    <property type="molecule type" value="Genomic_DNA"/>
</dbReference>
<gene>
    <name evidence="1" type="ORF">NZ47_11895</name>
</gene>
<organism evidence="1 2">
    <name type="scientific">Anaerovibrio lipolyticus</name>
    <dbReference type="NCBI Taxonomy" id="82374"/>
    <lineage>
        <taxon>Bacteria</taxon>
        <taxon>Bacillati</taxon>
        <taxon>Bacillota</taxon>
        <taxon>Negativicutes</taxon>
        <taxon>Selenomonadales</taxon>
        <taxon>Selenomonadaceae</taxon>
        <taxon>Anaerovibrio</taxon>
    </lineage>
</organism>
<dbReference type="AlphaFoldDB" id="A0A0B2JW17"/>
<dbReference type="Proteomes" id="UP000030993">
    <property type="component" value="Unassembled WGS sequence"/>
</dbReference>
<protein>
    <submittedName>
        <fullName evidence="1">Uncharacterized protein</fullName>
    </submittedName>
</protein>
<sequence>MKSMEREELDRLYTNLSDFKYKELHCLETQCMNCRYMSPADSSEMDGIACFINILMEDVWQRREELLNGKREVASH</sequence>
<name>A0A0B2JW17_9FIRM</name>
<accession>A0A0B2JW17</accession>
<evidence type="ECO:0000313" key="1">
    <source>
        <dbReference type="EMBL" id="KHM50913.1"/>
    </source>
</evidence>
<comment type="caution">
    <text evidence="1">The sequence shown here is derived from an EMBL/GenBank/DDBJ whole genome shotgun (WGS) entry which is preliminary data.</text>
</comment>
<dbReference type="STRING" id="82374.NZ47_11895"/>